<accession>Q1PL96</accession>
<evidence type="ECO:0000313" key="2">
    <source>
        <dbReference type="EMBL" id="ABE10794.1"/>
    </source>
</evidence>
<reference evidence="2" key="2">
    <citation type="submission" date="2006-04" db="EMBL/GenBank/DDBJ databases">
        <title>Sequencing of the draft fosmids and assembly of Prochlorococcus marinus environmental genome fragment.</title>
        <authorList>
            <consortium name="US DOE Joint Genome Institute (JGI)"/>
            <person name="Copeland A."/>
            <person name="Lucas S."/>
            <person name="Lapidus A."/>
            <person name="Barry K."/>
            <person name="Detter J.C."/>
            <person name="Glavina T."/>
            <person name="Hammon N."/>
            <person name="Israni S."/>
            <person name="Richardson P."/>
        </authorList>
    </citation>
    <scope>NUCLEOTIDE SEQUENCE</scope>
</reference>
<evidence type="ECO:0000256" key="1">
    <source>
        <dbReference type="SAM" id="Phobius"/>
    </source>
</evidence>
<sequence>MINMSLFIKKLLYSAIFNFCLFAVLFIGIQNSSKKSKVDFLINETIELPISFIVGSNFILGSILGSFVNFNMNNE</sequence>
<dbReference type="AlphaFoldDB" id="Q1PL96"/>
<feature type="transmembrane region" description="Helical" evidence="1">
    <location>
        <begin position="12"/>
        <end position="30"/>
    </location>
</feature>
<proteinExistence type="predicted"/>
<name>Q1PL96_PROMR</name>
<dbReference type="EMBL" id="DQ366712">
    <property type="protein sequence ID" value="ABE10794.1"/>
    <property type="molecule type" value="Genomic_DNA"/>
</dbReference>
<keyword evidence="1" id="KW-0472">Membrane</keyword>
<keyword evidence="1" id="KW-0812">Transmembrane</keyword>
<feature type="transmembrane region" description="Helical" evidence="1">
    <location>
        <begin position="50"/>
        <end position="70"/>
    </location>
</feature>
<protein>
    <submittedName>
        <fullName evidence="2">Uncharacterized protein</fullName>
    </submittedName>
</protein>
<reference evidence="2" key="1">
    <citation type="journal article" date="2006" name="Science">
        <title>Genomic islands and the ecology and evolution of Prochlorococcus.</title>
        <authorList>
            <person name="Coleman M.L."/>
            <person name="Sullivan M.B."/>
            <person name="Martiny A.C."/>
            <person name="Steglich C."/>
            <person name="Barry K."/>
            <person name="Delong E.F."/>
            <person name="Chisholm S.W."/>
        </authorList>
    </citation>
    <scope>NUCLEOTIDE SEQUENCE</scope>
</reference>
<organism evidence="2">
    <name type="scientific">uncultured Prochlorococcus marinus clone ASNC1363</name>
    <dbReference type="NCBI Taxonomy" id="379364"/>
    <lineage>
        <taxon>Bacteria</taxon>
        <taxon>Bacillati</taxon>
        <taxon>Cyanobacteriota</taxon>
        <taxon>Cyanophyceae</taxon>
        <taxon>Synechococcales</taxon>
        <taxon>Prochlorococcaceae</taxon>
        <taxon>Prochlorococcus</taxon>
    </lineage>
</organism>
<keyword evidence="1" id="KW-1133">Transmembrane helix</keyword>
<gene>
    <name evidence="2" type="ORF">ASNC1363_0013</name>
</gene>